<dbReference type="Gene3D" id="1.10.540.10">
    <property type="entry name" value="Acyl-CoA dehydrogenase/oxidase, N-terminal domain"/>
    <property type="match status" value="1"/>
</dbReference>
<evidence type="ECO:0000256" key="4">
    <source>
        <dbReference type="ARBA" id="ARBA00022827"/>
    </source>
</evidence>
<dbReference type="Proteomes" id="UP000077342">
    <property type="component" value="Unassembled WGS sequence"/>
</dbReference>
<dbReference type="FunFam" id="1.10.540.10:FF:000026">
    <property type="entry name" value="Acyl-CoA dehydrogenase medium chain"/>
    <property type="match status" value="1"/>
</dbReference>
<dbReference type="GO" id="GO:0050660">
    <property type="term" value="F:flavin adenine dinucleotide binding"/>
    <property type="evidence" value="ECO:0007669"/>
    <property type="project" value="InterPro"/>
</dbReference>
<protein>
    <recommendedName>
        <fullName evidence="11">Acyl-CoA dehydrogenase</fullName>
    </recommendedName>
</protein>
<comment type="caution">
    <text evidence="9">The sequence shown here is derived from an EMBL/GenBank/DDBJ whole genome shotgun (WGS) entry which is preliminary data.</text>
</comment>
<evidence type="ECO:0000259" key="8">
    <source>
        <dbReference type="Pfam" id="PF02771"/>
    </source>
</evidence>
<comment type="similarity">
    <text evidence="2 5">Belongs to the acyl-CoA dehydrogenase family.</text>
</comment>
<dbReference type="GO" id="GO:0003995">
    <property type="term" value="F:acyl-CoA dehydrogenase activity"/>
    <property type="evidence" value="ECO:0007669"/>
    <property type="project" value="TreeGrafter"/>
</dbReference>
<reference evidence="10" key="1">
    <citation type="submission" date="2016-04" db="EMBL/GenBank/DDBJ databases">
        <authorList>
            <person name="Strapagiel D."/>
            <person name="Borowka P."/>
            <person name="Marciniak B."/>
            <person name="Bakula Z."/>
            <person name="Van Ingen J."/>
            <person name="Safianowska A."/>
            <person name="Dziadek J."/>
            <person name="Jagielski T."/>
        </authorList>
    </citation>
    <scope>NUCLEOTIDE SEQUENCE [LARGE SCALE GENOMIC DNA]</scope>
    <source>
        <strain evidence="10">1010001458</strain>
    </source>
</reference>
<sequence>MSELGAEQEAFRAEVARFAATEIAPHASRWDAEDRYPTELFARLGSLGWLGVGFPEEHGGSGGGPVERCILIEELARASAGVALGVYVHVALAAAALADVAAPALRERYLPRLLAGQATGAWAYAEPDAGADVTRVRLAARRDGGSYLLDGSKLYITNGTFADVIVVVARTSGQPGRLRGLSVLVVDGDSPRLTRRPMAKVGMHPSELAELHFDGCPVPGDRLVGDAEDGFRQCLSVLSRGRVYGGALALGLAGAALGAATTHVARREQFGAPLAALQGVRFTLADMAARLRGARALVYGAAATLAPGCDAGTDASIAKLVASEAATWIAERAMHLHGAHGFMLDSPVQRYYRDCKVLEYGEGANEVQRELIAKALTAGFRP</sequence>
<evidence type="ECO:0000256" key="2">
    <source>
        <dbReference type="ARBA" id="ARBA00009347"/>
    </source>
</evidence>
<name>A0A163V9Y2_9MYCO</name>
<evidence type="ECO:0000256" key="5">
    <source>
        <dbReference type="RuleBase" id="RU362125"/>
    </source>
</evidence>
<keyword evidence="5" id="KW-0560">Oxidoreductase</keyword>
<accession>A0A163V9Y2</accession>
<evidence type="ECO:0000259" key="6">
    <source>
        <dbReference type="Pfam" id="PF00441"/>
    </source>
</evidence>
<organism evidence="9 10">
    <name type="scientific">Mycobacterium ostraviense</name>
    <dbReference type="NCBI Taxonomy" id="2738409"/>
    <lineage>
        <taxon>Bacteria</taxon>
        <taxon>Bacillati</taxon>
        <taxon>Actinomycetota</taxon>
        <taxon>Actinomycetes</taxon>
        <taxon>Mycobacteriales</taxon>
        <taxon>Mycobacteriaceae</taxon>
        <taxon>Mycobacterium</taxon>
    </lineage>
</organism>
<dbReference type="Pfam" id="PF00441">
    <property type="entry name" value="Acyl-CoA_dh_1"/>
    <property type="match status" value="1"/>
</dbReference>
<evidence type="ECO:0000256" key="1">
    <source>
        <dbReference type="ARBA" id="ARBA00001974"/>
    </source>
</evidence>
<evidence type="ECO:0000259" key="7">
    <source>
        <dbReference type="Pfam" id="PF02770"/>
    </source>
</evidence>
<evidence type="ECO:0008006" key="11">
    <source>
        <dbReference type="Google" id="ProtNLM"/>
    </source>
</evidence>
<evidence type="ECO:0000313" key="10">
    <source>
        <dbReference type="Proteomes" id="UP000077342"/>
    </source>
</evidence>
<keyword evidence="4 5" id="KW-0274">FAD</keyword>
<dbReference type="InterPro" id="IPR006091">
    <property type="entry name" value="Acyl-CoA_Oxase/DH_mid-dom"/>
</dbReference>
<dbReference type="SUPFAM" id="SSF47203">
    <property type="entry name" value="Acyl-CoA dehydrogenase C-terminal domain-like"/>
    <property type="match status" value="1"/>
</dbReference>
<gene>
    <name evidence="9" type="ORF">A4G28_17255</name>
</gene>
<dbReference type="InterPro" id="IPR013786">
    <property type="entry name" value="AcylCoA_DH/ox_N"/>
</dbReference>
<dbReference type="InterPro" id="IPR037069">
    <property type="entry name" value="AcylCoA_DH/ox_N_sf"/>
</dbReference>
<dbReference type="Gene3D" id="2.40.110.10">
    <property type="entry name" value="Butyryl-CoA Dehydrogenase, subunit A, domain 2"/>
    <property type="match status" value="1"/>
</dbReference>
<evidence type="ECO:0000313" key="9">
    <source>
        <dbReference type="EMBL" id="KZS57143.1"/>
    </source>
</evidence>
<keyword evidence="10" id="KW-1185">Reference proteome</keyword>
<evidence type="ECO:0000256" key="3">
    <source>
        <dbReference type="ARBA" id="ARBA00022630"/>
    </source>
</evidence>
<dbReference type="InterPro" id="IPR009075">
    <property type="entry name" value="AcylCo_DH/oxidase_C"/>
</dbReference>
<feature type="domain" description="Acyl-CoA dehydrogenase/oxidase C-terminal" evidence="6">
    <location>
        <begin position="229"/>
        <end position="376"/>
    </location>
</feature>
<dbReference type="Pfam" id="PF02771">
    <property type="entry name" value="Acyl-CoA_dh_N"/>
    <property type="match status" value="1"/>
</dbReference>
<dbReference type="InterPro" id="IPR009100">
    <property type="entry name" value="AcylCoA_DH/oxidase_NM_dom_sf"/>
</dbReference>
<dbReference type="Gene3D" id="1.20.140.10">
    <property type="entry name" value="Butyryl-CoA Dehydrogenase, subunit A, domain 3"/>
    <property type="match status" value="1"/>
</dbReference>
<keyword evidence="3 5" id="KW-0285">Flavoprotein</keyword>
<dbReference type="PANTHER" id="PTHR43884">
    <property type="entry name" value="ACYL-COA DEHYDROGENASE"/>
    <property type="match status" value="1"/>
</dbReference>
<dbReference type="InterPro" id="IPR036250">
    <property type="entry name" value="AcylCo_DH-like_C"/>
</dbReference>
<comment type="cofactor">
    <cofactor evidence="1 5">
        <name>FAD</name>
        <dbReference type="ChEBI" id="CHEBI:57692"/>
    </cofactor>
</comment>
<dbReference type="PANTHER" id="PTHR43884:SF12">
    <property type="entry name" value="ISOVALERYL-COA DEHYDROGENASE, MITOCHONDRIAL-RELATED"/>
    <property type="match status" value="1"/>
</dbReference>
<dbReference type="AlphaFoldDB" id="A0A163V9Y2"/>
<proteinExistence type="inferred from homology"/>
<dbReference type="RefSeq" id="WP_075513302.1">
    <property type="nucleotide sequence ID" value="NZ_CP089224.1"/>
</dbReference>
<dbReference type="SUPFAM" id="SSF56645">
    <property type="entry name" value="Acyl-CoA dehydrogenase NM domain-like"/>
    <property type="match status" value="1"/>
</dbReference>
<dbReference type="Pfam" id="PF02770">
    <property type="entry name" value="Acyl-CoA_dh_M"/>
    <property type="match status" value="1"/>
</dbReference>
<dbReference type="PIRSF" id="PIRSF016578">
    <property type="entry name" value="HsaA"/>
    <property type="match status" value="1"/>
</dbReference>
<dbReference type="InterPro" id="IPR046373">
    <property type="entry name" value="Acyl-CoA_Oxase/DH_mid-dom_sf"/>
</dbReference>
<dbReference type="EMBL" id="LWCI01000165">
    <property type="protein sequence ID" value="KZS57143.1"/>
    <property type="molecule type" value="Genomic_DNA"/>
</dbReference>
<feature type="domain" description="Acyl-CoA oxidase/dehydrogenase middle" evidence="7">
    <location>
        <begin position="122"/>
        <end position="216"/>
    </location>
</feature>
<dbReference type="FunFam" id="1.20.140.10:FF:000004">
    <property type="entry name" value="Acyl-CoA dehydrogenase FadE25"/>
    <property type="match status" value="1"/>
</dbReference>
<feature type="domain" description="Acyl-CoA dehydrogenase/oxidase N-terminal" evidence="8">
    <location>
        <begin position="6"/>
        <end position="116"/>
    </location>
</feature>